<dbReference type="InterPro" id="IPR011051">
    <property type="entry name" value="RmlC_Cupin_sf"/>
</dbReference>
<name>A0A2N9M4R0_9BACT</name>
<dbReference type="AlphaFoldDB" id="A0A2N9M4R0"/>
<evidence type="ECO:0000313" key="2">
    <source>
        <dbReference type="Proteomes" id="UP000239735"/>
    </source>
</evidence>
<dbReference type="InterPro" id="IPR014710">
    <property type="entry name" value="RmlC-like_jellyroll"/>
</dbReference>
<sequence>MSGFEENRHVANSHESMTRLPELANEVIRKNLADELEKLKDAESWQRETGRSSETIVKYPEFRIVLIRMKPGSYMSHHRAEGPISVHAVLGKIRVHLPDDRTEELVPGDLLAIERGLEHDVEALEECAFLLTIAWPEATAPDHA</sequence>
<reference evidence="2" key="1">
    <citation type="submission" date="2018-02" db="EMBL/GenBank/DDBJ databases">
        <authorList>
            <person name="Hausmann B."/>
        </authorList>
    </citation>
    <scope>NUCLEOTIDE SEQUENCE [LARGE SCALE GENOMIC DNA]</scope>
    <source>
        <strain evidence="2">Peat soil MAG SbA5</strain>
    </source>
</reference>
<dbReference type="Gene3D" id="2.60.120.10">
    <property type="entry name" value="Jelly Rolls"/>
    <property type="match status" value="1"/>
</dbReference>
<dbReference type="Proteomes" id="UP000239735">
    <property type="component" value="Unassembled WGS sequence"/>
</dbReference>
<accession>A0A2N9M4R0</accession>
<organism evidence="1 2">
    <name type="scientific">Candidatus Sulfuritelmatomonas gaucii</name>
    <dbReference type="NCBI Taxonomy" id="2043161"/>
    <lineage>
        <taxon>Bacteria</taxon>
        <taxon>Pseudomonadati</taxon>
        <taxon>Acidobacteriota</taxon>
        <taxon>Terriglobia</taxon>
        <taxon>Terriglobales</taxon>
        <taxon>Acidobacteriaceae</taxon>
        <taxon>Candidatus Sulfuritelmatomonas</taxon>
    </lineage>
</organism>
<dbReference type="PANTHER" id="PTHR37694">
    <property type="entry name" value="SLR8022 PROTEIN"/>
    <property type="match status" value="1"/>
</dbReference>
<evidence type="ECO:0000313" key="1">
    <source>
        <dbReference type="EMBL" id="SPE30463.1"/>
    </source>
</evidence>
<dbReference type="SUPFAM" id="SSF51182">
    <property type="entry name" value="RmlC-like cupins"/>
    <property type="match status" value="1"/>
</dbReference>
<protein>
    <recommendedName>
        <fullName evidence="3">Cupin 2 conserved barrel domain-containing protein</fullName>
    </recommendedName>
</protein>
<dbReference type="PANTHER" id="PTHR37694:SF1">
    <property type="entry name" value="SLR8022 PROTEIN"/>
    <property type="match status" value="1"/>
</dbReference>
<proteinExistence type="predicted"/>
<evidence type="ECO:0008006" key="3">
    <source>
        <dbReference type="Google" id="ProtNLM"/>
    </source>
</evidence>
<gene>
    <name evidence="1" type="ORF">SBA5_790006</name>
</gene>
<dbReference type="EMBL" id="OKRB01000140">
    <property type="protein sequence ID" value="SPE30463.1"/>
    <property type="molecule type" value="Genomic_DNA"/>
</dbReference>